<dbReference type="GO" id="GO:0016020">
    <property type="term" value="C:membrane"/>
    <property type="evidence" value="ECO:0007669"/>
    <property type="project" value="UniProtKB-SubCell"/>
</dbReference>
<dbReference type="InterPro" id="IPR020846">
    <property type="entry name" value="MFS_dom"/>
</dbReference>
<feature type="transmembrane region" description="Helical" evidence="8">
    <location>
        <begin position="211"/>
        <end position="229"/>
    </location>
</feature>
<feature type="transmembrane region" description="Helical" evidence="8">
    <location>
        <begin position="475"/>
        <end position="491"/>
    </location>
</feature>
<reference evidence="10" key="1">
    <citation type="submission" date="2022-11" db="EMBL/GenBank/DDBJ databases">
        <authorList>
            <person name="Petersen C."/>
        </authorList>
    </citation>
    <scope>NUCLEOTIDE SEQUENCE</scope>
    <source>
        <strain evidence="10">IBT 21917</strain>
    </source>
</reference>
<dbReference type="InterPro" id="IPR050360">
    <property type="entry name" value="MFS_Sugar_Transporters"/>
</dbReference>
<feature type="domain" description="Major facilitator superfamily (MFS) profile" evidence="9">
    <location>
        <begin position="70"/>
        <end position="521"/>
    </location>
</feature>
<evidence type="ECO:0000256" key="6">
    <source>
        <dbReference type="ARBA" id="ARBA00023136"/>
    </source>
</evidence>
<dbReference type="InterPro" id="IPR005828">
    <property type="entry name" value="MFS_sugar_transport-like"/>
</dbReference>
<feature type="transmembrane region" description="Helical" evidence="8">
    <location>
        <begin position="497"/>
        <end position="517"/>
    </location>
</feature>
<dbReference type="FunFam" id="1.20.1250.20:FF:000061">
    <property type="entry name" value="MFS sugar transporter"/>
    <property type="match status" value="1"/>
</dbReference>
<feature type="transmembrane region" description="Helical" evidence="8">
    <location>
        <begin position="432"/>
        <end position="455"/>
    </location>
</feature>
<dbReference type="NCBIfam" id="TIGR00879">
    <property type="entry name" value="SP"/>
    <property type="match status" value="1"/>
</dbReference>
<feature type="transmembrane region" description="Helical" evidence="8">
    <location>
        <begin position="241"/>
        <end position="264"/>
    </location>
</feature>
<evidence type="ECO:0000256" key="3">
    <source>
        <dbReference type="ARBA" id="ARBA00022448"/>
    </source>
</evidence>
<evidence type="ECO:0000256" key="4">
    <source>
        <dbReference type="ARBA" id="ARBA00022692"/>
    </source>
</evidence>
<dbReference type="EMBL" id="JAPQKO010000001">
    <property type="protein sequence ID" value="KAJ5182766.1"/>
    <property type="molecule type" value="Genomic_DNA"/>
</dbReference>
<evidence type="ECO:0000256" key="2">
    <source>
        <dbReference type="ARBA" id="ARBA00010992"/>
    </source>
</evidence>
<protein>
    <recommendedName>
        <fullName evidence="9">Major facilitator superfamily (MFS) profile domain-containing protein</fullName>
    </recommendedName>
</protein>
<dbReference type="AlphaFoldDB" id="A0A9W9ISQ1"/>
<dbReference type="PROSITE" id="PS50850">
    <property type="entry name" value="MFS"/>
    <property type="match status" value="1"/>
</dbReference>
<keyword evidence="6 8" id="KW-0472">Membrane</keyword>
<dbReference type="GO" id="GO:0005351">
    <property type="term" value="F:carbohydrate:proton symporter activity"/>
    <property type="evidence" value="ECO:0007669"/>
    <property type="project" value="TreeGrafter"/>
</dbReference>
<comment type="subcellular location">
    <subcellularLocation>
        <location evidence="1">Membrane</location>
        <topology evidence="1">Multi-pass membrane protein</topology>
    </subcellularLocation>
</comment>
<evidence type="ECO:0000256" key="7">
    <source>
        <dbReference type="RuleBase" id="RU003346"/>
    </source>
</evidence>
<name>A0A9W9ISQ1_9EURO</name>
<dbReference type="PANTHER" id="PTHR48022:SF68">
    <property type="entry name" value="MAJOR FACILITATOR SUPERFAMILY (MFS) PROFILE DOMAIN-CONTAINING PROTEIN-RELATED"/>
    <property type="match status" value="1"/>
</dbReference>
<keyword evidence="3 7" id="KW-0813">Transport</keyword>
<comment type="similarity">
    <text evidence="2 7">Belongs to the major facilitator superfamily. Sugar transporter (TC 2.A.1.1) family.</text>
</comment>
<dbReference type="InterPro" id="IPR003663">
    <property type="entry name" value="Sugar/inositol_transpt"/>
</dbReference>
<evidence type="ECO:0000313" key="11">
    <source>
        <dbReference type="Proteomes" id="UP001146351"/>
    </source>
</evidence>
<reference evidence="10" key="2">
    <citation type="journal article" date="2023" name="IMA Fungus">
        <title>Comparative genomic study of the Penicillium genus elucidates a diverse pangenome and 15 lateral gene transfer events.</title>
        <authorList>
            <person name="Petersen C."/>
            <person name="Sorensen T."/>
            <person name="Nielsen M.R."/>
            <person name="Sondergaard T.E."/>
            <person name="Sorensen J.L."/>
            <person name="Fitzpatrick D.A."/>
            <person name="Frisvad J.C."/>
            <person name="Nielsen K.L."/>
        </authorList>
    </citation>
    <scope>NUCLEOTIDE SEQUENCE</scope>
    <source>
        <strain evidence="10">IBT 21917</strain>
    </source>
</reference>
<sequence length="584" mass="65794">MIRFSSSQYSPAPGANVVYNAPAASYFFDLILFTLHLLRKSPDRPPWTVAKMFGVPRYFGLRGNALNLTISWIAGLDFLLFGYDQGVTGGLLDLPSFTKYFPDINPEEHGLSHAVKSSRSTNQGIAVAAYNLGCFLGAVFTIFIGNPLGRKKTIFYGSIIMTIGALLQCTSYQLPQFVLGRIVTGWGNGMNTSTVPTWQSETAQAHSRGKLVMIEGMLITAGITISYWINYGLAWIGDQEVAWRFPLAFQIVFALIIFGTILNLPESPRWLVMQGRDDEAIEVLEALNEKDRDDPFIKNEFESVKQTVLEMSKGSYASLFHMSEYREFHRVTLAYVNQMFQQISGINLITYYAPILFKKINLTDHNYPKLLAACNGTEYFLAALIPIYTIELIGRRKLMLFGAAGMSLSMVALAVTLYGLDQKPPLPGSGPAQAVFLFVFNTFFAIGWLGMTWLYPAEIVPLRIRAPTNALSTSANWIFNFLVVMITPVAFEKIGYQTYIIFAVINAAIFPVVYFFFPETRYRSLEEMDDIFKKSSNVFNVVNISIREPHRYDKHGQLKPEFVEEIVQQDHAENKRAEHFETSS</sequence>
<evidence type="ECO:0000259" key="9">
    <source>
        <dbReference type="PROSITE" id="PS50850"/>
    </source>
</evidence>
<feature type="transmembrane region" description="Helical" evidence="8">
    <location>
        <begin position="59"/>
        <end position="83"/>
    </location>
</feature>
<comment type="caution">
    <text evidence="10">The sequence shown here is derived from an EMBL/GenBank/DDBJ whole genome shotgun (WGS) entry which is preliminary data.</text>
</comment>
<dbReference type="Pfam" id="PF00083">
    <property type="entry name" value="Sugar_tr"/>
    <property type="match status" value="1"/>
</dbReference>
<dbReference type="InterPro" id="IPR036259">
    <property type="entry name" value="MFS_trans_sf"/>
</dbReference>
<evidence type="ECO:0000313" key="10">
    <source>
        <dbReference type="EMBL" id="KAJ5182766.1"/>
    </source>
</evidence>
<dbReference type="Gene3D" id="1.20.1250.20">
    <property type="entry name" value="MFS general substrate transporter like domains"/>
    <property type="match status" value="1"/>
</dbReference>
<evidence type="ECO:0000256" key="1">
    <source>
        <dbReference type="ARBA" id="ARBA00004141"/>
    </source>
</evidence>
<dbReference type="OrthoDB" id="6612291at2759"/>
<keyword evidence="5 8" id="KW-1133">Transmembrane helix</keyword>
<dbReference type="PRINTS" id="PR00171">
    <property type="entry name" value="SUGRTRNSPORT"/>
</dbReference>
<evidence type="ECO:0000256" key="8">
    <source>
        <dbReference type="SAM" id="Phobius"/>
    </source>
</evidence>
<organism evidence="10 11">
    <name type="scientific">Penicillium capsulatum</name>
    <dbReference type="NCBI Taxonomy" id="69766"/>
    <lineage>
        <taxon>Eukaryota</taxon>
        <taxon>Fungi</taxon>
        <taxon>Dikarya</taxon>
        <taxon>Ascomycota</taxon>
        <taxon>Pezizomycotina</taxon>
        <taxon>Eurotiomycetes</taxon>
        <taxon>Eurotiomycetidae</taxon>
        <taxon>Eurotiales</taxon>
        <taxon>Aspergillaceae</taxon>
        <taxon>Penicillium</taxon>
    </lineage>
</organism>
<keyword evidence="4 8" id="KW-0812">Transmembrane</keyword>
<dbReference type="PANTHER" id="PTHR48022">
    <property type="entry name" value="PLASTIDIC GLUCOSE TRANSPORTER 4"/>
    <property type="match status" value="1"/>
</dbReference>
<gene>
    <name evidence="10" type="ORF">N7492_000382</name>
</gene>
<keyword evidence="11" id="KW-1185">Reference proteome</keyword>
<evidence type="ECO:0000256" key="5">
    <source>
        <dbReference type="ARBA" id="ARBA00022989"/>
    </source>
</evidence>
<feature type="transmembrane region" description="Helical" evidence="8">
    <location>
        <begin position="17"/>
        <end position="38"/>
    </location>
</feature>
<dbReference type="SUPFAM" id="SSF103473">
    <property type="entry name" value="MFS general substrate transporter"/>
    <property type="match status" value="1"/>
</dbReference>
<feature type="transmembrane region" description="Helical" evidence="8">
    <location>
        <begin position="125"/>
        <end position="145"/>
    </location>
</feature>
<proteinExistence type="inferred from homology"/>
<dbReference type="Proteomes" id="UP001146351">
    <property type="component" value="Unassembled WGS sequence"/>
</dbReference>
<feature type="transmembrane region" description="Helical" evidence="8">
    <location>
        <begin position="398"/>
        <end position="420"/>
    </location>
</feature>
<accession>A0A9W9ISQ1</accession>